<dbReference type="Pfam" id="PF01824">
    <property type="entry name" value="MatK_N"/>
    <property type="match status" value="1"/>
</dbReference>
<dbReference type="InterPro" id="IPR024942">
    <property type="entry name" value="Maturase_MatK_N"/>
</dbReference>
<keyword evidence="4 6" id="KW-0819">tRNA processing</keyword>
<name>A0A0F7VJZ1_9BRYO</name>
<dbReference type="HAMAP" id="MF_01390">
    <property type="entry name" value="MatK"/>
    <property type="match status" value="1"/>
</dbReference>
<dbReference type="GO" id="GO:0003723">
    <property type="term" value="F:RNA binding"/>
    <property type="evidence" value="ECO:0007669"/>
    <property type="project" value="UniProtKB-KW"/>
</dbReference>
<evidence type="ECO:0000256" key="5">
    <source>
        <dbReference type="ARBA" id="ARBA00022884"/>
    </source>
</evidence>
<evidence type="ECO:0000259" key="8">
    <source>
        <dbReference type="Pfam" id="PF01348"/>
    </source>
</evidence>
<evidence type="ECO:0000256" key="2">
    <source>
        <dbReference type="ARBA" id="ARBA00022640"/>
    </source>
</evidence>
<dbReference type="GO" id="GO:0009507">
    <property type="term" value="C:chloroplast"/>
    <property type="evidence" value="ECO:0007669"/>
    <property type="project" value="UniProtKB-SubCell"/>
</dbReference>
<comment type="similarity">
    <text evidence="1 6">Belongs to the intron maturase 2 family. MatK subfamily.</text>
</comment>
<dbReference type="GO" id="GO:0006397">
    <property type="term" value="P:mRNA processing"/>
    <property type="evidence" value="ECO:0007669"/>
    <property type="project" value="UniProtKB-KW"/>
</dbReference>
<evidence type="ECO:0000313" key="10">
    <source>
        <dbReference type="EMBL" id="CFQ34538.1"/>
    </source>
</evidence>
<dbReference type="InterPro" id="IPR024937">
    <property type="entry name" value="Domain_X"/>
</dbReference>
<evidence type="ECO:0000256" key="7">
    <source>
        <dbReference type="RuleBase" id="RU004226"/>
    </source>
</evidence>
<protein>
    <recommendedName>
        <fullName evidence="6">Maturase K</fullName>
    </recommendedName>
    <alternativeName>
        <fullName evidence="6">Intron maturase</fullName>
    </alternativeName>
</protein>
<organism evidence="10">
    <name type="scientific">Andreaea nivalis</name>
    <dbReference type="NCBI Taxonomy" id="64624"/>
    <lineage>
        <taxon>Eukaryota</taxon>
        <taxon>Viridiplantae</taxon>
        <taxon>Streptophyta</taxon>
        <taxon>Embryophyta</taxon>
        <taxon>Bryophyta</taxon>
        <taxon>Andreaeophytina</taxon>
        <taxon>Andreaeopsida</taxon>
        <taxon>Andreaeales</taxon>
        <taxon>Andreaeaceae</taxon>
        <taxon>Andreaea</taxon>
    </lineage>
</organism>
<feature type="domain" description="Domain X" evidence="8">
    <location>
        <begin position="366"/>
        <end position="478"/>
    </location>
</feature>
<gene>
    <name evidence="6 10" type="primary">matK</name>
</gene>
<feature type="domain" description="Maturase MatK N-terminal" evidence="9">
    <location>
        <begin position="16"/>
        <end position="338"/>
    </location>
</feature>
<reference evidence="10" key="1">
    <citation type="submission" date="2015-02" db="EMBL/GenBank/DDBJ databases">
        <title>Resolving the backbone phylogeny of mosses: an organellar perspective.</title>
        <authorList>
            <person name="Krug M."/>
            <person name="Goffinet B."/>
            <person name="Testroet P."/>
            <person name="Noben S."/>
            <person name="Mueller K.F."/>
            <person name="Quandt D."/>
        </authorList>
    </citation>
    <scope>NUCLEOTIDE SEQUENCE</scope>
    <source>
        <strain evidence="10">B882</strain>
    </source>
</reference>
<comment type="subcellular location">
    <subcellularLocation>
        <location evidence="6">Plastid</location>
        <location evidence="6">Chloroplast</location>
    </subcellularLocation>
</comment>
<dbReference type="PANTHER" id="PTHR34811:SF1">
    <property type="entry name" value="MATURASE K"/>
    <property type="match status" value="1"/>
</dbReference>
<comment type="function">
    <text evidence="6 7">Usually encoded in the trnK tRNA gene intron. Probably assists in splicing its own and other chloroplast group II introns.</text>
</comment>
<dbReference type="Pfam" id="PF01348">
    <property type="entry name" value="Intron_maturas2"/>
    <property type="match status" value="1"/>
</dbReference>
<geneLocation type="chloroplast" evidence="10"/>
<evidence type="ECO:0000256" key="1">
    <source>
        <dbReference type="ARBA" id="ARBA00006621"/>
    </source>
</evidence>
<dbReference type="PANTHER" id="PTHR34811">
    <property type="entry name" value="MATURASE K"/>
    <property type="match status" value="1"/>
</dbReference>
<evidence type="ECO:0000256" key="6">
    <source>
        <dbReference type="HAMAP-Rule" id="MF_01390"/>
    </source>
</evidence>
<proteinExistence type="inferred from homology"/>
<keyword evidence="2 7" id="KW-0934">Plastid</keyword>
<dbReference type="EMBL" id="LN828295">
    <property type="protein sequence ID" value="CFQ34538.1"/>
    <property type="molecule type" value="Genomic_DNA"/>
</dbReference>
<evidence type="ECO:0000256" key="4">
    <source>
        <dbReference type="ARBA" id="ARBA00022694"/>
    </source>
</evidence>
<dbReference type="GO" id="GO:0008033">
    <property type="term" value="P:tRNA processing"/>
    <property type="evidence" value="ECO:0007669"/>
    <property type="project" value="UniProtKB-KW"/>
</dbReference>
<sequence length="518" mass="63108">MRTIVGVLSKIEKLQKTKKKNLWQQRFLYPLLFQDDLYVIAYNRFLNKFNLKKIENSNLNENFSFLTLKRLIYRIRQKKSLQFLLKNCNKKINANYKSNFYSRTVREGVTLILEITFSVQLKPFIKKFNEWTSYQSIHSVFPFIEDNFSHSNYILNIKIPYFLHPELLIRVFRRRIQDASFLHSLRFILHKNKNLIILDTNFFFFSRKEMTRLSLFLWNSYIYELEFFLMDLWKNLGHFKLLPYLAVFDQTNCIKKIQHVIKPSWIILQKKFICKKNPSFYYVRYENNFILSIKSTNYLAEKWKFFFFKFWQYHFHFFFKPYRIRIKKTFKTDFPFLGYIFGIQTRITRIQTKMLNDLPKTNLVNKELYSITPILPLIGLLAKEKFCDISGHPISKLAWTTLTDDEIFNRFDQIWKNIFYYYSGCINKNNLYQIQYILRFSCAKTLACKHKSTIRFIWKKYSSNFFAKSFFSKKKELICLHFSKIYPLIKNTKKMWYLDIIQINSLANSLQKKRINNE</sequence>
<accession>A0A0F7VJZ1</accession>
<keyword evidence="7 10" id="KW-0150">Chloroplast</keyword>
<dbReference type="AlphaFoldDB" id="A0A0F7VJZ1"/>
<evidence type="ECO:0000256" key="3">
    <source>
        <dbReference type="ARBA" id="ARBA00022664"/>
    </source>
</evidence>
<keyword evidence="3 6" id="KW-0507">mRNA processing</keyword>
<dbReference type="InterPro" id="IPR002866">
    <property type="entry name" value="Maturase_MatK"/>
</dbReference>
<evidence type="ECO:0000259" key="9">
    <source>
        <dbReference type="Pfam" id="PF01824"/>
    </source>
</evidence>
<keyword evidence="5 6" id="KW-0694">RNA-binding</keyword>
<dbReference type="GO" id="GO:0008380">
    <property type="term" value="P:RNA splicing"/>
    <property type="evidence" value="ECO:0007669"/>
    <property type="project" value="UniProtKB-UniRule"/>
</dbReference>